<dbReference type="AlphaFoldDB" id="A0A239FED5"/>
<keyword evidence="1" id="KW-1133">Transmembrane helix</keyword>
<name>A0A239FED5_9ACTN</name>
<feature type="transmembrane region" description="Helical" evidence="1">
    <location>
        <begin position="30"/>
        <end position="53"/>
    </location>
</feature>
<dbReference type="RefSeq" id="WP_143653213.1">
    <property type="nucleotide sequence ID" value="NZ_FZOD01000011.1"/>
</dbReference>
<evidence type="ECO:0000313" key="3">
    <source>
        <dbReference type="Proteomes" id="UP000198282"/>
    </source>
</evidence>
<dbReference type="OrthoDB" id="3539325at2"/>
<organism evidence="2 3">
    <name type="scientific">Streptosporangium subroseum</name>
    <dbReference type="NCBI Taxonomy" id="106412"/>
    <lineage>
        <taxon>Bacteria</taxon>
        <taxon>Bacillati</taxon>
        <taxon>Actinomycetota</taxon>
        <taxon>Actinomycetes</taxon>
        <taxon>Streptosporangiales</taxon>
        <taxon>Streptosporangiaceae</taxon>
        <taxon>Streptosporangium</taxon>
    </lineage>
</organism>
<keyword evidence="1" id="KW-0472">Membrane</keyword>
<keyword evidence="3" id="KW-1185">Reference proteome</keyword>
<protein>
    <submittedName>
        <fullName evidence="2">Uncharacterized protein</fullName>
    </submittedName>
</protein>
<proteinExistence type="predicted"/>
<gene>
    <name evidence="2" type="ORF">SAMN05216276_101190</name>
</gene>
<evidence type="ECO:0000256" key="1">
    <source>
        <dbReference type="SAM" id="Phobius"/>
    </source>
</evidence>
<feature type="transmembrane region" description="Helical" evidence="1">
    <location>
        <begin position="136"/>
        <end position="157"/>
    </location>
</feature>
<feature type="transmembrane region" description="Helical" evidence="1">
    <location>
        <begin position="59"/>
        <end position="83"/>
    </location>
</feature>
<keyword evidence="1" id="KW-0812">Transmembrane</keyword>
<dbReference type="Proteomes" id="UP000198282">
    <property type="component" value="Unassembled WGS sequence"/>
</dbReference>
<accession>A0A239FED5</accession>
<dbReference type="EMBL" id="FZOD01000011">
    <property type="protein sequence ID" value="SNS54444.1"/>
    <property type="molecule type" value="Genomic_DNA"/>
</dbReference>
<evidence type="ECO:0000313" key="2">
    <source>
        <dbReference type="EMBL" id="SNS54444.1"/>
    </source>
</evidence>
<reference evidence="2 3" key="1">
    <citation type="submission" date="2017-06" db="EMBL/GenBank/DDBJ databases">
        <authorList>
            <person name="Kim H.J."/>
            <person name="Triplett B.A."/>
        </authorList>
    </citation>
    <scope>NUCLEOTIDE SEQUENCE [LARGE SCALE GENOMIC DNA]</scope>
    <source>
        <strain evidence="2 3">CGMCC 4.2132</strain>
    </source>
</reference>
<feature type="transmembrane region" description="Helical" evidence="1">
    <location>
        <begin position="113"/>
        <end position="130"/>
    </location>
</feature>
<sequence length="175" mass="19201">MSELTPKQLENRYRSWPPPTWYATRRSRRILAGVGAASAGMIWASAIVCFYLAPSVTAMWITFALAGIASVIYVVFYSALIGATRGTVGLAERYLDERQSRERQKIQADARRGTMWVLIALGVSLSLAVPKGELVVQIPSAAITVLVFAMIATHLILPSLLAAWRLPDPLPDDED</sequence>